<keyword evidence="1" id="KW-1133">Transmembrane helix</keyword>
<protein>
    <submittedName>
        <fullName evidence="2">Uncharacterized protein</fullName>
    </submittedName>
</protein>
<dbReference type="EMBL" id="CP040330">
    <property type="protein sequence ID" value="QCS41022.1"/>
    <property type="molecule type" value="Genomic_DNA"/>
</dbReference>
<dbReference type="AlphaFoldDB" id="A0A4V1FXM1"/>
<dbReference type="GeneID" id="40263836"/>
<feature type="transmembrane region" description="Helical" evidence="1">
    <location>
        <begin position="50"/>
        <end position="79"/>
    </location>
</feature>
<dbReference type="RefSeq" id="WP_138243544.1">
    <property type="nucleotide sequence ID" value="NZ_CP040330.1"/>
</dbReference>
<feature type="transmembrane region" description="Helical" evidence="1">
    <location>
        <begin position="16"/>
        <end position="38"/>
    </location>
</feature>
<dbReference type="KEGG" id="nvr:FEJ81_01155"/>
<feature type="transmembrane region" description="Helical" evidence="1">
    <location>
        <begin position="91"/>
        <end position="119"/>
    </location>
</feature>
<gene>
    <name evidence="2" type="ORF">FEJ81_01155</name>
</gene>
<keyword evidence="1" id="KW-0812">Transmembrane</keyword>
<evidence type="ECO:0000313" key="2">
    <source>
        <dbReference type="EMBL" id="QCS41022.1"/>
    </source>
</evidence>
<accession>A0A4V1FXM1</accession>
<proteinExistence type="predicted"/>
<reference evidence="3" key="1">
    <citation type="submission" date="2019-05" db="EMBL/GenBank/DDBJ databases">
        <title>Genome sequence and methylation pattern of the halophilic Archaeon Natrinema versiforme BOL5-4.</title>
        <authorList>
            <person name="DasSarma P."/>
            <person name="Anton B.P."/>
            <person name="DasSarma S.L."/>
            <person name="Martinez F.L."/>
            <person name="Guzman D."/>
            <person name="Roberts R.J."/>
            <person name="DasSarma S."/>
        </authorList>
    </citation>
    <scope>NUCLEOTIDE SEQUENCE [LARGE SCALE GENOMIC DNA]</scope>
    <source>
        <strain evidence="3">BOL5-4</strain>
    </source>
</reference>
<dbReference type="OrthoDB" id="205278at2157"/>
<evidence type="ECO:0000313" key="3">
    <source>
        <dbReference type="Proteomes" id="UP000302218"/>
    </source>
</evidence>
<sequence>MPPLAQPASIGLEDQLLAFAVSLLIGGVALHVGTHVVADARDYGHAVLTALLGALAWTLLEPVPLLGGLLALTAWIAVVKRRYRLGWLRSLGVGAAAWAAAVVVLAALELVGIGSVSALGVPGT</sequence>
<evidence type="ECO:0000256" key="1">
    <source>
        <dbReference type="SAM" id="Phobius"/>
    </source>
</evidence>
<dbReference type="Proteomes" id="UP000302218">
    <property type="component" value="Chromosome"/>
</dbReference>
<keyword evidence="1" id="KW-0472">Membrane</keyword>
<name>A0A4V1FXM1_9EURY</name>
<organism evidence="2 3">
    <name type="scientific">Natrinema versiforme</name>
    <dbReference type="NCBI Taxonomy" id="88724"/>
    <lineage>
        <taxon>Archaea</taxon>
        <taxon>Methanobacteriati</taxon>
        <taxon>Methanobacteriota</taxon>
        <taxon>Stenosarchaea group</taxon>
        <taxon>Halobacteria</taxon>
        <taxon>Halobacteriales</taxon>
        <taxon>Natrialbaceae</taxon>
        <taxon>Natrinema</taxon>
    </lineage>
</organism>